<feature type="domain" description="ABC-2 type transporter transmembrane" evidence="11">
    <location>
        <begin position="17"/>
        <end position="223"/>
    </location>
</feature>
<sequence length="260" mass="28952">MRQMTLSALLTLQMRVILSLVLRETRATFGTSAFGYAWAVITPTASVAVLVILFSLVGRHAPFGSSLALFFATGILTLQFFTEISGKLMTVFDANRALLTYPVIKDVDTVLARALLISATYLVIMLLFYAGLILCGMADFPAQPEQLVYVFLATALLGLGYGTVNAVIASLWDTWIQIERVLTRPLFFISGIFYIPSQLPKRAQDFLAWNPVLHLVEWFRCGFYPNYDSRILDIGYPLFVGTGLLLAGLAGERLFRRARF</sequence>
<comment type="similarity">
    <text evidence="2">Belongs to the ABC-2 integral membrane protein family.</text>
</comment>
<dbReference type="GO" id="GO:0140359">
    <property type="term" value="F:ABC-type transporter activity"/>
    <property type="evidence" value="ECO:0007669"/>
    <property type="project" value="InterPro"/>
</dbReference>
<evidence type="ECO:0000256" key="10">
    <source>
        <dbReference type="SAM" id="Phobius"/>
    </source>
</evidence>
<dbReference type="AlphaFoldDB" id="A0A1I6HFF8"/>
<dbReference type="GO" id="GO:0015774">
    <property type="term" value="P:polysaccharide transport"/>
    <property type="evidence" value="ECO:0007669"/>
    <property type="project" value="UniProtKB-KW"/>
</dbReference>
<keyword evidence="9 10" id="KW-0472">Membrane</keyword>
<feature type="transmembrane region" description="Helical" evidence="10">
    <location>
        <begin position="110"/>
        <end position="135"/>
    </location>
</feature>
<keyword evidence="4" id="KW-1003">Cell membrane</keyword>
<feature type="transmembrane region" description="Helical" evidence="10">
    <location>
        <begin position="147"/>
        <end position="172"/>
    </location>
</feature>
<feature type="transmembrane region" description="Helical" evidence="10">
    <location>
        <begin position="33"/>
        <end position="56"/>
    </location>
</feature>
<feature type="transmembrane region" description="Helical" evidence="10">
    <location>
        <begin position="234"/>
        <end position="255"/>
    </location>
</feature>
<feature type="transmembrane region" description="Helical" evidence="10">
    <location>
        <begin position="63"/>
        <end position="82"/>
    </location>
</feature>
<keyword evidence="7 10" id="KW-1133">Transmembrane helix</keyword>
<keyword evidence="13" id="KW-1185">Reference proteome</keyword>
<evidence type="ECO:0000256" key="7">
    <source>
        <dbReference type="ARBA" id="ARBA00022989"/>
    </source>
</evidence>
<evidence type="ECO:0000256" key="9">
    <source>
        <dbReference type="ARBA" id="ARBA00023136"/>
    </source>
</evidence>
<keyword evidence="8" id="KW-0625">Polysaccharide transport</keyword>
<dbReference type="InterPro" id="IPR013525">
    <property type="entry name" value="ABC2_TM"/>
</dbReference>
<dbReference type="PANTHER" id="PTHR30413:SF10">
    <property type="entry name" value="CAPSULE POLYSACCHARIDE EXPORT INNER-MEMBRANE PROTEIN CTRC"/>
    <property type="match status" value="1"/>
</dbReference>
<keyword evidence="3" id="KW-0813">Transport</keyword>
<evidence type="ECO:0000256" key="8">
    <source>
        <dbReference type="ARBA" id="ARBA00023047"/>
    </source>
</evidence>
<name>A0A1I6HFF8_9RHOB</name>
<evidence type="ECO:0000259" key="11">
    <source>
        <dbReference type="Pfam" id="PF01061"/>
    </source>
</evidence>
<reference evidence="13" key="1">
    <citation type="submission" date="2016-10" db="EMBL/GenBank/DDBJ databases">
        <authorList>
            <person name="Varghese N."/>
            <person name="Submissions S."/>
        </authorList>
    </citation>
    <scope>NUCLEOTIDE SEQUENCE [LARGE SCALE GENOMIC DNA]</scope>
    <source>
        <strain evidence="13">DSM 26879</strain>
    </source>
</reference>
<evidence type="ECO:0000313" key="12">
    <source>
        <dbReference type="EMBL" id="SFR53098.1"/>
    </source>
</evidence>
<dbReference type="STRING" id="390270.SAMN04488005_2626"/>
<dbReference type="InterPro" id="IPR000412">
    <property type="entry name" value="ABC_2_transport"/>
</dbReference>
<dbReference type="Pfam" id="PF01061">
    <property type="entry name" value="ABC2_membrane"/>
    <property type="match status" value="1"/>
</dbReference>
<evidence type="ECO:0000313" key="13">
    <source>
        <dbReference type="Proteomes" id="UP000199478"/>
    </source>
</evidence>
<protein>
    <submittedName>
        <fullName evidence="12">Capsular polysaccharide transport system permease protein</fullName>
    </submittedName>
</protein>
<evidence type="ECO:0000256" key="4">
    <source>
        <dbReference type="ARBA" id="ARBA00022475"/>
    </source>
</evidence>
<keyword evidence="5" id="KW-0762">Sugar transport</keyword>
<evidence type="ECO:0000256" key="5">
    <source>
        <dbReference type="ARBA" id="ARBA00022597"/>
    </source>
</evidence>
<organism evidence="12 13">
    <name type="scientific">Yoonia tamlensis</name>
    <dbReference type="NCBI Taxonomy" id="390270"/>
    <lineage>
        <taxon>Bacteria</taxon>
        <taxon>Pseudomonadati</taxon>
        <taxon>Pseudomonadota</taxon>
        <taxon>Alphaproteobacteria</taxon>
        <taxon>Rhodobacterales</taxon>
        <taxon>Paracoccaceae</taxon>
        <taxon>Yoonia</taxon>
    </lineage>
</organism>
<dbReference type="PRINTS" id="PR00164">
    <property type="entry name" value="ABC2TRNSPORT"/>
</dbReference>
<dbReference type="GO" id="GO:0015920">
    <property type="term" value="P:lipopolysaccharide transport"/>
    <property type="evidence" value="ECO:0007669"/>
    <property type="project" value="TreeGrafter"/>
</dbReference>
<evidence type="ECO:0000256" key="6">
    <source>
        <dbReference type="ARBA" id="ARBA00022692"/>
    </source>
</evidence>
<evidence type="ECO:0000256" key="1">
    <source>
        <dbReference type="ARBA" id="ARBA00004651"/>
    </source>
</evidence>
<comment type="subcellular location">
    <subcellularLocation>
        <location evidence="1">Cell membrane</location>
        <topology evidence="1">Multi-pass membrane protein</topology>
    </subcellularLocation>
</comment>
<evidence type="ECO:0000256" key="2">
    <source>
        <dbReference type="ARBA" id="ARBA00007783"/>
    </source>
</evidence>
<dbReference type="PANTHER" id="PTHR30413">
    <property type="entry name" value="INNER MEMBRANE TRANSPORT PERMEASE"/>
    <property type="match status" value="1"/>
</dbReference>
<gene>
    <name evidence="12" type="ORF">SAMN04488005_2626</name>
</gene>
<dbReference type="Proteomes" id="UP000199478">
    <property type="component" value="Unassembled WGS sequence"/>
</dbReference>
<dbReference type="GO" id="GO:0043190">
    <property type="term" value="C:ATP-binding cassette (ABC) transporter complex"/>
    <property type="evidence" value="ECO:0007669"/>
    <property type="project" value="InterPro"/>
</dbReference>
<accession>A0A1I6HFF8</accession>
<dbReference type="EMBL" id="FOYP01000002">
    <property type="protein sequence ID" value="SFR53098.1"/>
    <property type="molecule type" value="Genomic_DNA"/>
</dbReference>
<evidence type="ECO:0000256" key="3">
    <source>
        <dbReference type="ARBA" id="ARBA00022448"/>
    </source>
</evidence>
<dbReference type="RefSeq" id="WP_242651053.1">
    <property type="nucleotide sequence ID" value="NZ_FOYP01000002.1"/>
</dbReference>
<keyword evidence="6 10" id="KW-0812">Transmembrane</keyword>
<proteinExistence type="inferred from homology"/>